<feature type="domain" description="HAMP" evidence="7">
    <location>
        <begin position="269"/>
        <end position="321"/>
    </location>
</feature>
<dbReference type="Proteomes" id="UP001595683">
    <property type="component" value="Unassembled WGS sequence"/>
</dbReference>
<dbReference type="PROSITE" id="PS50111">
    <property type="entry name" value="CHEMOTAXIS_TRANSDUC_2"/>
    <property type="match status" value="1"/>
</dbReference>
<dbReference type="InterPro" id="IPR051310">
    <property type="entry name" value="MCP_chemotaxis"/>
</dbReference>
<keyword evidence="5" id="KW-0812">Transmembrane</keyword>
<feature type="region of interest" description="Disordered" evidence="4">
    <location>
        <begin position="601"/>
        <end position="641"/>
    </location>
</feature>
<dbReference type="CDD" id="cd11386">
    <property type="entry name" value="MCP_signal"/>
    <property type="match status" value="1"/>
</dbReference>
<evidence type="ECO:0000259" key="6">
    <source>
        <dbReference type="PROSITE" id="PS50111"/>
    </source>
</evidence>
<dbReference type="SUPFAM" id="SSF58104">
    <property type="entry name" value="Methyl-accepting chemotaxis protein (MCP) signaling domain"/>
    <property type="match status" value="1"/>
</dbReference>
<dbReference type="Gene3D" id="1.10.287.950">
    <property type="entry name" value="Methyl-accepting chemotaxis protein"/>
    <property type="match status" value="1"/>
</dbReference>
<dbReference type="SMART" id="SM00283">
    <property type="entry name" value="MA"/>
    <property type="match status" value="1"/>
</dbReference>
<evidence type="ECO:0000313" key="8">
    <source>
        <dbReference type="EMBL" id="MFC3671929.1"/>
    </source>
</evidence>
<dbReference type="Pfam" id="PF00015">
    <property type="entry name" value="MCPsignal"/>
    <property type="match status" value="1"/>
</dbReference>
<dbReference type="PROSITE" id="PS50885">
    <property type="entry name" value="HAMP"/>
    <property type="match status" value="1"/>
</dbReference>
<accession>A0ABV7V445</accession>
<feature type="compositionally biased region" description="Pro residues" evidence="4">
    <location>
        <begin position="613"/>
        <end position="629"/>
    </location>
</feature>
<comment type="similarity">
    <text evidence="2">Belongs to the methyl-accepting chemotaxis (MCP) protein family.</text>
</comment>
<organism evidence="8 9">
    <name type="scientific">Novosphingobium pokkalii</name>
    <dbReference type="NCBI Taxonomy" id="1770194"/>
    <lineage>
        <taxon>Bacteria</taxon>
        <taxon>Pseudomonadati</taxon>
        <taxon>Pseudomonadota</taxon>
        <taxon>Alphaproteobacteria</taxon>
        <taxon>Sphingomonadales</taxon>
        <taxon>Sphingomonadaceae</taxon>
        <taxon>Novosphingobium</taxon>
    </lineage>
</organism>
<evidence type="ECO:0000256" key="1">
    <source>
        <dbReference type="ARBA" id="ARBA00022500"/>
    </source>
</evidence>
<reference evidence="9" key="1">
    <citation type="journal article" date="2019" name="Int. J. Syst. Evol. Microbiol.">
        <title>The Global Catalogue of Microorganisms (GCM) 10K type strain sequencing project: providing services to taxonomists for standard genome sequencing and annotation.</title>
        <authorList>
            <consortium name="The Broad Institute Genomics Platform"/>
            <consortium name="The Broad Institute Genome Sequencing Center for Infectious Disease"/>
            <person name="Wu L."/>
            <person name="Ma J."/>
        </authorList>
    </citation>
    <scope>NUCLEOTIDE SEQUENCE [LARGE SCALE GENOMIC DNA]</scope>
    <source>
        <strain evidence="9">KCTC 42224</strain>
    </source>
</reference>
<keyword evidence="5" id="KW-0472">Membrane</keyword>
<evidence type="ECO:0000256" key="5">
    <source>
        <dbReference type="SAM" id="Phobius"/>
    </source>
</evidence>
<dbReference type="EMBL" id="JBHRYE010000017">
    <property type="protein sequence ID" value="MFC3671929.1"/>
    <property type="molecule type" value="Genomic_DNA"/>
</dbReference>
<keyword evidence="1" id="KW-0145">Chemotaxis</keyword>
<dbReference type="InterPro" id="IPR003660">
    <property type="entry name" value="HAMP_dom"/>
</dbReference>
<dbReference type="RefSeq" id="WP_191323858.1">
    <property type="nucleotide sequence ID" value="NZ_BMZP01000006.1"/>
</dbReference>
<keyword evidence="5" id="KW-1133">Transmembrane helix</keyword>
<name>A0ABV7V445_9SPHN</name>
<evidence type="ECO:0000256" key="4">
    <source>
        <dbReference type="SAM" id="MobiDB-lite"/>
    </source>
</evidence>
<keyword evidence="3" id="KW-0807">Transducer</keyword>
<feature type="transmembrane region" description="Helical" evidence="5">
    <location>
        <begin position="12"/>
        <end position="34"/>
    </location>
</feature>
<evidence type="ECO:0000259" key="7">
    <source>
        <dbReference type="PROSITE" id="PS50885"/>
    </source>
</evidence>
<dbReference type="InterPro" id="IPR004090">
    <property type="entry name" value="Chemotax_Me-accpt_rcpt"/>
</dbReference>
<feature type="domain" description="Methyl-accepting transducer" evidence="6">
    <location>
        <begin position="326"/>
        <end position="555"/>
    </location>
</feature>
<dbReference type="InterPro" id="IPR004089">
    <property type="entry name" value="MCPsignal_dom"/>
</dbReference>
<sequence length="641" mass="67403">MLFAKPVSIRQSVMRCVGALVAICLVQIAVSTSLQVMMQRHARHLATSAWVLRTQMYGDMKHDASESDVFRIKDAVQRNDATARKAELDNFAADIGALEKSYAEVFAAPHEAGEQALFAETETRQKAYAAAARALVEQINAGSTDLHRAQQTFTDAFDAFQQVQDKLGLQMQDDIAADGDASRWLMDAGLGVTLLMVVLLAATVAWVVRHVRHDVVQPLSGVTTMLRAMAGGDYSQAIVGDPQGSEVAQIEAAAAVFRQTALAKRDTDAAQEQVVGALAKGLERMAAKDLEYRISEPFAPDFEPLRATFNQTQATLAGALGSVRVGASSLARTVGEISGAAEDLAQRNVRQAATLEETAAAVRQVTTGVRDTASRAGDVSRQVAEAHKQASEGGEVVTRAVTAMAAIEGSSQEISQIIGVIDGIAFQTNLLALNAGVEAARAGDAGKGFAVVATEVRALAQRSADAAKDIKELIAKSGAHVADGVALVRETGDILGLILDRVGAINGVVADISGTVEGQAHTIGQVNDAVGEMDRATQQNAAMVEETSAATRALAAEAAKLSELVGSFRTRNVETRAQGRPEDRRDSLSGVVIQGIARNVPGPRVVRVSTPPDTAPALPPPPPPPPPAPAKVVGGEDWDEF</sequence>
<dbReference type="PRINTS" id="PR00260">
    <property type="entry name" value="CHEMTRNSDUCR"/>
</dbReference>
<evidence type="ECO:0000256" key="3">
    <source>
        <dbReference type="PROSITE-ProRule" id="PRU00284"/>
    </source>
</evidence>
<keyword evidence="9" id="KW-1185">Reference proteome</keyword>
<dbReference type="PANTHER" id="PTHR43531:SF11">
    <property type="entry name" value="METHYL-ACCEPTING CHEMOTAXIS PROTEIN 3"/>
    <property type="match status" value="1"/>
</dbReference>
<protein>
    <submittedName>
        <fullName evidence="8">Methyl-accepting chemotaxis protein</fullName>
    </submittedName>
</protein>
<proteinExistence type="inferred from homology"/>
<comment type="caution">
    <text evidence="8">The sequence shown here is derived from an EMBL/GenBank/DDBJ whole genome shotgun (WGS) entry which is preliminary data.</text>
</comment>
<evidence type="ECO:0000256" key="2">
    <source>
        <dbReference type="ARBA" id="ARBA00029447"/>
    </source>
</evidence>
<evidence type="ECO:0000313" key="9">
    <source>
        <dbReference type="Proteomes" id="UP001595683"/>
    </source>
</evidence>
<dbReference type="PANTHER" id="PTHR43531">
    <property type="entry name" value="PROTEIN ICFG"/>
    <property type="match status" value="1"/>
</dbReference>
<gene>
    <name evidence="8" type="ORF">ACFOOT_10885</name>
</gene>